<evidence type="ECO:0000259" key="1">
    <source>
        <dbReference type="PROSITE" id="PS51792"/>
    </source>
</evidence>
<name>A0AAV9AMQ4_ACOGR</name>
<sequence length="56" mass="6250">MLGEWPQIAKEVAHEKAQKYKEGKFILERFKVSGPDGTNYWVSHEAQVGGSDADDA</sequence>
<reference evidence="2" key="2">
    <citation type="submission" date="2023-06" db="EMBL/GenBank/DDBJ databases">
        <authorList>
            <person name="Ma L."/>
            <person name="Liu K.-W."/>
            <person name="Li Z."/>
            <person name="Hsiao Y.-Y."/>
            <person name="Qi Y."/>
            <person name="Fu T."/>
            <person name="Tang G."/>
            <person name="Zhang D."/>
            <person name="Sun W.-H."/>
            <person name="Liu D.-K."/>
            <person name="Li Y."/>
            <person name="Chen G.-Z."/>
            <person name="Liu X.-D."/>
            <person name="Liao X.-Y."/>
            <person name="Jiang Y.-T."/>
            <person name="Yu X."/>
            <person name="Hao Y."/>
            <person name="Huang J."/>
            <person name="Zhao X.-W."/>
            <person name="Ke S."/>
            <person name="Chen Y.-Y."/>
            <person name="Wu W.-L."/>
            <person name="Hsu J.-L."/>
            <person name="Lin Y.-F."/>
            <person name="Huang M.-D."/>
            <person name="Li C.-Y."/>
            <person name="Huang L."/>
            <person name="Wang Z.-W."/>
            <person name="Zhao X."/>
            <person name="Zhong W.-Y."/>
            <person name="Peng D.-H."/>
            <person name="Ahmad S."/>
            <person name="Lan S."/>
            <person name="Zhang J.-S."/>
            <person name="Tsai W.-C."/>
            <person name="Van De Peer Y."/>
            <person name="Liu Z.-J."/>
        </authorList>
    </citation>
    <scope>NUCLEOTIDE SEQUENCE</scope>
    <source>
        <strain evidence="2">SCP</strain>
        <tissue evidence="2">Leaves</tissue>
    </source>
</reference>
<dbReference type="EMBL" id="JAUJYN010000008">
    <property type="protein sequence ID" value="KAK1265456.1"/>
    <property type="molecule type" value="Genomic_DNA"/>
</dbReference>
<dbReference type="PROSITE" id="PS51792">
    <property type="entry name" value="YIPPEE"/>
    <property type="match status" value="1"/>
</dbReference>
<accession>A0AAV9AMQ4</accession>
<organism evidence="2 3">
    <name type="scientific">Acorus gramineus</name>
    <name type="common">Dwarf sweet flag</name>
    <dbReference type="NCBI Taxonomy" id="55184"/>
    <lineage>
        <taxon>Eukaryota</taxon>
        <taxon>Viridiplantae</taxon>
        <taxon>Streptophyta</taxon>
        <taxon>Embryophyta</taxon>
        <taxon>Tracheophyta</taxon>
        <taxon>Spermatophyta</taxon>
        <taxon>Magnoliopsida</taxon>
        <taxon>Liliopsida</taxon>
        <taxon>Acoraceae</taxon>
        <taxon>Acorus</taxon>
    </lineage>
</organism>
<proteinExistence type="predicted"/>
<reference evidence="2" key="1">
    <citation type="journal article" date="2023" name="Nat. Commun.">
        <title>Diploid and tetraploid genomes of Acorus and the evolution of monocots.</title>
        <authorList>
            <person name="Ma L."/>
            <person name="Liu K.W."/>
            <person name="Li Z."/>
            <person name="Hsiao Y.Y."/>
            <person name="Qi Y."/>
            <person name="Fu T."/>
            <person name="Tang G.D."/>
            <person name="Zhang D."/>
            <person name="Sun W.H."/>
            <person name="Liu D.K."/>
            <person name="Li Y."/>
            <person name="Chen G.Z."/>
            <person name="Liu X.D."/>
            <person name="Liao X.Y."/>
            <person name="Jiang Y.T."/>
            <person name="Yu X."/>
            <person name="Hao Y."/>
            <person name="Huang J."/>
            <person name="Zhao X.W."/>
            <person name="Ke S."/>
            <person name="Chen Y.Y."/>
            <person name="Wu W.L."/>
            <person name="Hsu J.L."/>
            <person name="Lin Y.F."/>
            <person name="Huang M.D."/>
            <person name="Li C.Y."/>
            <person name="Huang L."/>
            <person name="Wang Z.W."/>
            <person name="Zhao X."/>
            <person name="Zhong W.Y."/>
            <person name="Peng D.H."/>
            <person name="Ahmad S."/>
            <person name="Lan S."/>
            <person name="Zhang J.S."/>
            <person name="Tsai W.C."/>
            <person name="Van de Peer Y."/>
            <person name="Liu Z.J."/>
        </authorList>
    </citation>
    <scope>NUCLEOTIDE SEQUENCE</scope>
    <source>
        <strain evidence="2">SCP</strain>
    </source>
</reference>
<gene>
    <name evidence="2" type="ORF">QJS04_geneDACA011466</name>
</gene>
<dbReference type="InterPro" id="IPR034751">
    <property type="entry name" value="Yippee"/>
</dbReference>
<protein>
    <recommendedName>
        <fullName evidence="1">Yippee domain-containing protein</fullName>
    </recommendedName>
</protein>
<dbReference type="AlphaFoldDB" id="A0AAV9AMQ4"/>
<feature type="domain" description="Yippee" evidence="1">
    <location>
        <begin position="1"/>
        <end position="36"/>
    </location>
</feature>
<dbReference type="Proteomes" id="UP001179952">
    <property type="component" value="Unassembled WGS sequence"/>
</dbReference>
<keyword evidence="3" id="KW-1185">Reference proteome</keyword>
<evidence type="ECO:0000313" key="2">
    <source>
        <dbReference type="EMBL" id="KAK1265456.1"/>
    </source>
</evidence>
<evidence type="ECO:0000313" key="3">
    <source>
        <dbReference type="Proteomes" id="UP001179952"/>
    </source>
</evidence>
<comment type="caution">
    <text evidence="2">The sequence shown here is derived from an EMBL/GenBank/DDBJ whole genome shotgun (WGS) entry which is preliminary data.</text>
</comment>